<dbReference type="VEuPathDB" id="VectorBase:PPAPM1_012414"/>
<protein>
    <submittedName>
        <fullName evidence="1">Uncharacterized protein</fullName>
    </submittedName>
</protein>
<dbReference type="EMBL" id="AJVK01010925">
    <property type="status" value="NOT_ANNOTATED_CDS"/>
    <property type="molecule type" value="Genomic_DNA"/>
</dbReference>
<dbReference type="AlphaFoldDB" id="A0A1B0D3B7"/>
<proteinExistence type="predicted"/>
<dbReference type="EMBL" id="AJVK01010923">
    <property type="status" value="NOT_ANNOTATED_CDS"/>
    <property type="molecule type" value="Genomic_DNA"/>
</dbReference>
<reference evidence="1" key="1">
    <citation type="submission" date="2022-08" db="UniProtKB">
        <authorList>
            <consortium name="EnsemblMetazoa"/>
        </authorList>
    </citation>
    <scope>IDENTIFICATION</scope>
    <source>
        <strain evidence="1">Israel</strain>
    </source>
</reference>
<evidence type="ECO:0000313" key="2">
    <source>
        <dbReference type="Proteomes" id="UP000092462"/>
    </source>
</evidence>
<dbReference type="VEuPathDB" id="VectorBase:PPAI001840"/>
<accession>A0A1B0D3B7</accession>
<sequence length="160" mass="18048">MSSDVIDHGKDRAPDEVVLFIFHEECHIESSSEAQVPSECPTHYHTTSENVTVSWSPKANNFADDIFRPLDKVYDLILNKTNVPEIVYDVESDPMCLDEDKLLVTRFCTIGGWKLSFRDMARQFPSGSLSPSIVQYLNLSSSKTLPKLSPPGRCQRNGRN</sequence>
<name>A0A1B0D3B7_PHLPP</name>
<dbReference type="EnsemblMetazoa" id="PPAI001840-RA">
    <property type="protein sequence ID" value="PPAI001840-PA"/>
    <property type="gene ID" value="PPAI001840"/>
</dbReference>
<dbReference type="Proteomes" id="UP000092462">
    <property type="component" value="Unassembled WGS sequence"/>
</dbReference>
<keyword evidence="2" id="KW-1185">Reference proteome</keyword>
<organism evidence="1 2">
    <name type="scientific">Phlebotomus papatasi</name>
    <name type="common">Sandfly</name>
    <dbReference type="NCBI Taxonomy" id="29031"/>
    <lineage>
        <taxon>Eukaryota</taxon>
        <taxon>Metazoa</taxon>
        <taxon>Ecdysozoa</taxon>
        <taxon>Arthropoda</taxon>
        <taxon>Hexapoda</taxon>
        <taxon>Insecta</taxon>
        <taxon>Pterygota</taxon>
        <taxon>Neoptera</taxon>
        <taxon>Endopterygota</taxon>
        <taxon>Diptera</taxon>
        <taxon>Nematocera</taxon>
        <taxon>Psychodoidea</taxon>
        <taxon>Psychodidae</taxon>
        <taxon>Phlebotomus</taxon>
        <taxon>Phlebotomus</taxon>
    </lineage>
</organism>
<evidence type="ECO:0000313" key="1">
    <source>
        <dbReference type="EnsemblMetazoa" id="PPAI001840-PA"/>
    </source>
</evidence>
<dbReference type="EMBL" id="AJVK01010924">
    <property type="status" value="NOT_ANNOTATED_CDS"/>
    <property type="molecule type" value="Genomic_DNA"/>
</dbReference>